<dbReference type="EMBL" id="SWBO01000009">
    <property type="protein sequence ID" value="TKB98149.1"/>
    <property type="molecule type" value="Genomic_DNA"/>
</dbReference>
<proteinExistence type="predicted"/>
<dbReference type="RefSeq" id="WP_136877763.1">
    <property type="nucleotide sequence ID" value="NZ_SWBO01000009.1"/>
</dbReference>
<gene>
    <name evidence="1" type="ORF">FA045_14275</name>
</gene>
<evidence type="ECO:0000313" key="1">
    <source>
        <dbReference type="EMBL" id="TKB98149.1"/>
    </source>
</evidence>
<comment type="caution">
    <text evidence="1">The sequence shown here is derived from an EMBL/GenBank/DDBJ whole genome shotgun (WGS) entry which is preliminary data.</text>
</comment>
<dbReference type="Gene3D" id="4.10.1080.10">
    <property type="entry name" value="TSP type-3 repeat"/>
    <property type="match status" value="2"/>
</dbReference>
<keyword evidence="2" id="KW-1185">Reference proteome</keyword>
<evidence type="ECO:0000313" key="2">
    <source>
        <dbReference type="Proteomes" id="UP000310477"/>
    </source>
</evidence>
<dbReference type="GO" id="GO:0005509">
    <property type="term" value="F:calcium ion binding"/>
    <property type="evidence" value="ECO:0007669"/>
    <property type="project" value="InterPro"/>
</dbReference>
<dbReference type="SUPFAM" id="SSF103647">
    <property type="entry name" value="TSP type-3 repeat"/>
    <property type="match status" value="2"/>
</dbReference>
<dbReference type="OrthoDB" id="1274819at2"/>
<dbReference type="InterPro" id="IPR028974">
    <property type="entry name" value="TSP_type-3_rpt"/>
</dbReference>
<protein>
    <recommendedName>
        <fullName evidence="3">VWFA domain-containing protein</fullName>
    </recommendedName>
</protein>
<sequence length="1299" mass="131877">MDNSGSISASEYTAMEATTRQIISATINCDPSKNRVAVVHYGQAFLSDGSRPNRLFIESDFTNNAVTANNFQRRGTSTSPTPVNDVGYHDEAHSALGLIGNAIDGVASTRIISTQKTLTRTPGNRLVVFFFTDAERDFFPYSSLINPILGDDFQNYNNFKANRNAHFVVLKGGPNEQNTITANSAAAAIASLGGNFTDVANMDANPNDPQGSKTTPRAYYYTSNFSISAADLTALVSEICSANSCVAGNNAPALPSTNITLNPSTIGDLIASLTPSNQPPGTTVTIHSATPANSANKYTNATAITPGATYYVSFYDGVEFCYSPTTAILIDSNCGVIDSDGDGVFDGCDLDDDNDGILDAVECMGTNRISNGVFPTTGGNTNALTGWTVGGTYASSGTWASPTGRINLNTNGLEFRRDAATVSTVTQNLTGVMGSSSININEFYWIRTLQDAANGGFTFTVSFAGTVYATINSTTMNDTTSPILSANNGASVNTNSFPFVTSAGTMSGKTNIVITLPTSIPSTGALVITYTANSDPTEVRGVGMRSISLLSCGDLDVDGIPNNLDLDSDGDGCTDAVEGAGNFTSANLVNSSMPGGNAGGSFNGSTTTPVTQNLGNTVSNAPATLGVPTIATTGQAVGESQNKLLSAQCVTCTTGGNIPVSGSFTVNGVTVTSTTSGSIGTYANAYTTDCGTPTTPAGALGVGGIGAWTVKLDFNKPVNNIVVFLTATGSGNGSSNTENFIFNTNGGAVSIAAQSSCYSTITGNQIISGAFAPGTGGGGGVFVITSPSPFTQLVINGAGGSQGSIMALCAASITPDCTITTSNPDSDGDGVADNCDFDDDNDGILDTAEGTGDTDLDGIPNRLDLDSDGDGCSDAVEGAGSFTATDLVTSSMSGGNTGGTYNGFSTTPVTQNLGNTISYSPATLGVPIIATTGQAIGDSQDKTKSLQCVTCTGGVNLVRSGTFTSNGVNITTSYTGVVSAGNSTSPFIGCGVTVPTGAIAVGGGGGLGSTNPWSLKFVFDKPVNNLIYYVGATGYGQNENFIFNGNGGAVSISLQSACDATVIGGNQIVSGLNTVLGSQGGGAVFVVSSASDFTELTINGNGGNGGALINVCANSITPICQSGTVAPALASTNITSNPATVGDLIALLSASNQPAGTVITIHSTTPATTANKFANSSAIVVGTTYYAAFYDSSGLCYSPTTAVNVISCTKPPTLGIPDSYTKTGVSSLVGFANGWPGNVPNGFIAIESKNKGFVITRVKNVTDIPTADLVEGMLVYDISAACIKLYNGATWNCLAKNCN</sequence>
<evidence type="ECO:0008006" key="3">
    <source>
        <dbReference type="Google" id="ProtNLM"/>
    </source>
</evidence>
<organism evidence="1 2">
    <name type="scientific">Pedobacter cryotolerans</name>
    <dbReference type="NCBI Taxonomy" id="2571270"/>
    <lineage>
        <taxon>Bacteria</taxon>
        <taxon>Pseudomonadati</taxon>
        <taxon>Bacteroidota</taxon>
        <taxon>Sphingobacteriia</taxon>
        <taxon>Sphingobacteriales</taxon>
        <taxon>Sphingobacteriaceae</taxon>
        <taxon>Pedobacter</taxon>
    </lineage>
</organism>
<accession>A0A4U1BYC9</accession>
<dbReference type="Proteomes" id="UP000310477">
    <property type="component" value="Unassembled WGS sequence"/>
</dbReference>
<name>A0A4U1BYC9_9SPHI</name>
<reference evidence="1 2" key="1">
    <citation type="submission" date="2019-04" db="EMBL/GenBank/DDBJ databases">
        <title>Pedobacter sp. AR-2-6 sp. nov., isolated from Arctic soil.</title>
        <authorList>
            <person name="Dahal R.H."/>
            <person name="Kim D.-U."/>
        </authorList>
    </citation>
    <scope>NUCLEOTIDE SEQUENCE [LARGE SCALE GENOMIC DNA]</scope>
    <source>
        <strain evidence="1 2">AR-2-6</strain>
    </source>
</reference>